<evidence type="ECO:0000313" key="3">
    <source>
        <dbReference type="Proteomes" id="UP000626092"/>
    </source>
</evidence>
<evidence type="ECO:0000256" key="1">
    <source>
        <dbReference type="SAM" id="MobiDB-lite"/>
    </source>
</evidence>
<gene>
    <name evidence="2" type="ORF">RHSIM_Rhsim07G0167700</name>
</gene>
<dbReference type="Proteomes" id="UP000626092">
    <property type="component" value="Unassembled WGS sequence"/>
</dbReference>
<dbReference type="AlphaFoldDB" id="A0A834GMS6"/>
<dbReference type="EMBL" id="WJXA01000007">
    <property type="protein sequence ID" value="KAF7138643.1"/>
    <property type="molecule type" value="Genomic_DNA"/>
</dbReference>
<protein>
    <submittedName>
        <fullName evidence="2">Uncharacterized protein</fullName>
    </submittedName>
</protein>
<evidence type="ECO:0000313" key="2">
    <source>
        <dbReference type="EMBL" id="KAF7138643.1"/>
    </source>
</evidence>
<name>A0A834GMS6_RHOSS</name>
<keyword evidence="3" id="KW-1185">Reference proteome</keyword>
<reference evidence="2" key="1">
    <citation type="submission" date="2019-11" db="EMBL/GenBank/DDBJ databases">
        <authorList>
            <person name="Liu Y."/>
            <person name="Hou J."/>
            <person name="Li T.-Q."/>
            <person name="Guan C.-H."/>
            <person name="Wu X."/>
            <person name="Wu H.-Z."/>
            <person name="Ling F."/>
            <person name="Zhang R."/>
            <person name="Shi X.-G."/>
            <person name="Ren J.-P."/>
            <person name="Chen E.-F."/>
            <person name="Sun J.-M."/>
        </authorList>
    </citation>
    <scope>NUCLEOTIDE SEQUENCE</scope>
    <source>
        <strain evidence="2">Adult_tree_wgs_1</strain>
        <tissue evidence="2">Leaves</tissue>
    </source>
</reference>
<organism evidence="2 3">
    <name type="scientific">Rhododendron simsii</name>
    <name type="common">Sims's rhododendron</name>
    <dbReference type="NCBI Taxonomy" id="118357"/>
    <lineage>
        <taxon>Eukaryota</taxon>
        <taxon>Viridiplantae</taxon>
        <taxon>Streptophyta</taxon>
        <taxon>Embryophyta</taxon>
        <taxon>Tracheophyta</taxon>
        <taxon>Spermatophyta</taxon>
        <taxon>Magnoliopsida</taxon>
        <taxon>eudicotyledons</taxon>
        <taxon>Gunneridae</taxon>
        <taxon>Pentapetalae</taxon>
        <taxon>asterids</taxon>
        <taxon>Ericales</taxon>
        <taxon>Ericaceae</taxon>
        <taxon>Ericoideae</taxon>
        <taxon>Rhodoreae</taxon>
        <taxon>Rhododendron</taxon>
    </lineage>
</organism>
<proteinExistence type="predicted"/>
<feature type="compositionally biased region" description="Polar residues" evidence="1">
    <location>
        <begin position="110"/>
        <end position="131"/>
    </location>
</feature>
<comment type="caution">
    <text evidence="2">The sequence shown here is derived from an EMBL/GenBank/DDBJ whole genome shotgun (WGS) entry which is preliminary data.</text>
</comment>
<accession>A0A834GMS6</accession>
<dbReference type="OrthoDB" id="1629260at2759"/>
<sequence>MSANGENTDKMSVFIKTRDENDPDVKAVESAVYGQSSWSSHASSSSNLNEITKQRFAGEMERMLHEKLMPHLKRMRAQMALFQTYRGTNQTEQVLNVSSEQPIIRASVGNDFQDSDQSFSHLPTHSPQLDG</sequence>
<feature type="region of interest" description="Disordered" evidence="1">
    <location>
        <begin position="108"/>
        <end position="131"/>
    </location>
</feature>